<sequence length="256" mass="28003">MDAEHFEPSRLGTKAHWDSVYRREVANFEETGDEGEVWFGEDSVEKMVDWALENVPASSDPRVLEIGSGNGALLFALREAGYAAPRLSGIDYSPDAVKLARSVARARRDGDEEIAFHVCDFLSERPPPLPGQQRDAPGGWDLLLDKGTYDAISLGEKDGSGGSPVAAYPSRTSSLLKERGYLLITCKAAIRSRSLSLADRRSAACNFTEEELKASFVGPETNFRFHSRVKYPSISFGGKTGSVYTTVAFKKISEQA</sequence>
<organism evidence="1 2">
    <name type="scientific">Russula earlei</name>
    <dbReference type="NCBI Taxonomy" id="71964"/>
    <lineage>
        <taxon>Eukaryota</taxon>
        <taxon>Fungi</taxon>
        <taxon>Dikarya</taxon>
        <taxon>Basidiomycota</taxon>
        <taxon>Agaricomycotina</taxon>
        <taxon>Agaricomycetes</taxon>
        <taxon>Russulales</taxon>
        <taxon>Russulaceae</taxon>
        <taxon>Russula</taxon>
    </lineage>
</organism>
<gene>
    <name evidence="1" type="ORF">F5148DRAFT_1365578</name>
</gene>
<dbReference type="EMBL" id="JAGFNK010000013">
    <property type="protein sequence ID" value="KAI9512078.1"/>
    <property type="molecule type" value="Genomic_DNA"/>
</dbReference>
<protein>
    <submittedName>
        <fullName evidence="1">S-adenosyl-L-methionine-dependent methyltransferase</fullName>
    </submittedName>
</protein>
<evidence type="ECO:0000313" key="2">
    <source>
        <dbReference type="Proteomes" id="UP001207468"/>
    </source>
</evidence>
<keyword evidence="1" id="KW-0489">Methyltransferase</keyword>
<reference evidence="1" key="1">
    <citation type="submission" date="2021-03" db="EMBL/GenBank/DDBJ databases">
        <title>Evolutionary priming and transition to the ectomycorrhizal habit in an iconic lineage of mushroom-forming fungi: is preadaptation a requirement?</title>
        <authorList>
            <consortium name="DOE Joint Genome Institute"/>
            <person name="Looney B.P."/>
            <person name="Miyauchi S."/>
            <person name="Morin E."/>
            <person name="Drula E."/>
            <person name="Courty P.E."/>
            <person name="Chicoki N."/>
            <person name="Fauchery L."/>
            <person name="Kohler A."/>
            <person name="Kuo A."/>
            <person name="LaButti K."/>
            <person name="Pangilinan J."/>
            <person name="Lipzen A."/>
            <person name="Riley R."/>
            <person name="Andreopoulos W."/>
            <person name="He G."/>
            <person name="Johnson J."/>
            <person name="Barry K.W."/>
            <person name="Grigoriev I.V."/>
            <person name="Nagy L."/>
            <person name="Hibbett D."/>
            <person name="Henrissat B."/>
            <person name="Matheny P.B."/>
            <person name="Labbe J."/>
            <person name="Martin A.F."/>
        </authorList>
    </citation>
    <scope>NUCLEOTIDE SEQUENCE</scope>
    <source>
        <strain evidence="1">BPL698</strain>
    </source>
</reference>
<evidence type="ECO:0000313" key="1">
    <source>
        <dbReference type="EMBL" id="KAI9512078.1"/>
    </source>
</evidence>
<keyword evidence="2" id="KW-1185">Reference proteome</keyword>
<comment type="caution">
    <text evidence="1">The sequence shown here is derived from an EMBL/GenBank/DDBJ whole genome shotgun (WGS) entry which is preliminary data.</text>
</comment>
<keyword evidence="1" id="KW-0808">Transferase</keyword>
<dbReference type="Proteomes" id="UP001207468">
    <property type="component" value="Unassembled WGS sequence"/>
</dbReference>
<name>A0ACC0UKJ0_9AGAM</name>
<accession>A0ACC0UKJ0</accession>
<proteinExistence type="predicted"/>